<dbReference type="NCBIfam" id="NF033847">
    <property type="entry name" value="MCP_Sipho"/>
    <property type="match status" value="1"/>
</dbReference>
<reference evidence="2 3" key="2">
    <citation type="submission" date="2019-08" db="EMBL/GenBank/DDBJ databases">
        <title>Tsukamurella conjunctivitidis sp. nov., Tsukamurella assacharolytica sp. nov. and Tsukamurella sputae sp. nov. isolated from patients with conjunctivitis, bacteraemia (lymphoma) and respiratory infection (sputum) in Hong Kong.</title>
        <authorList>
            <person name="Fok K.M.N."/>
            <person name="Fong J.Y.H."/>
        </authorList>
    </citation>
    <scope>NUCLEOTIDE SEQUENCE [LARGE SCALE GENOMIC DNA]</scope>
    <source>
        <strain evidence="2 3">HKU70</strain>
    </source>
</reference>
<protein>
    <submittedName>
        <fullName evidence="2">Major capsid protein</fullName>
    </submittedName>
</protein>
<proteinExistence type="predicted"/>
<feature type="region of interest" description="Disordered" evidence="1">
    <location>
        <begin position="172"/>
        <end position="199"/>
    </location>
</feature>
<reference evidence="2 3" key="1">
    <citation type="submission" date="2019-06" db="EMBL/GenBank/DDBJ databases">
        <authorList>
            <person name="Teng J.L.L."/>
            <person name="Lee H.H."/>
            <person name="Lau S.K.P."/>
            <person name="Woo P.C.Y."/>
        </authorList>
    </citation>
    <scope>NUCLEOTIDE SEQUENCE [LARGE SCALE GENOMIC DNA]</scope>
    <source>
        <strain evidence="2 3">HKU70</strain>
    </source>
</reference>
<dbReference type="InterPro" id="IPR047790">
    <property type="entry name" value="MCP_Sipho"/>
</dbReference>
<evidence type="ECO:0000313" key="2">
    <source>
        <dbReference type="EMBL" id="TWS24425.1"/>
    </source>
</evidence>
<accession>A0A5C5RQP2</accession>
<dbReference type="EMBL" id="VIGV01000003">
    <property type="protein sequence ID" value="TWS24425.1"/>
    <property type="molecule type" value="Genomic_DNA"/>
</dbReference>
<evidence type="ECO:0000256" key="1">
    <source>
        <dbReference type="SAM" id="MobiDB-lite"/>
    </source>
</evidence>
<sequence length="639" mass="67767">MDRAPPSRGGGPVAFTLQDLINAHTNPGAGEDGKAQPLNQFIEANDQNGEVNLDALIQEAATEFEALSTGDTLANMDALRALTAVVSGLTEARDTRKAAQDEQMAEVADLAKVIQSATQTEDAVAEDTVDAVTEDTAEPVAAVTDAGPAAETADTAVDAAPVAVAAALDVTDDGDEDDAPADGGKKAPPFGKKPVVAGGRPVNLAELRRDRKTQPREQKAQAGATIVAAAEVRGFAAGAELTQDELTRVLHSKAQSYRGFGAGVVAKHSAASIRPNFPAELVTSVASEDEAVLDYACDDRRLKGGSLVAAGGWASPSERSYDLVPGLQSATAGLLTVPEIQSRRGGIEYTRGIDFETVYGQDGIGEFQTEAQAEAGTTKLTYRIPKPSFVEVRAEAFYTQVAAGILQEKTYPEVSKDVVPKVLAGHAHNLNARSIADMVALSKVVPLQTHGPSATTALLNGIAFQIEDYRYRYLADPGLRLEVVLPQWAKEVIRADLALRETADGTPLQVSDAQINAFFTARNANVQWVMDWQDIRTGGTTFGGHTNGVPTTQAYPTTVKALVYAAGTFVRGRGDVISLDTIYDSRGLEKNDFLRLFLEEMYFMAWRAHHSRVVTLPTSVNGATAQRIVLDGQGAPATP</sequence>
<feature type="compositionally biased region" description="Low complexity" evidence="1">
    <location>
        <begin position="186"/>
        <end position="197"/>
    </location>
</feature>
<evidence type="ECO:0000313" key="3">
    <source>
        <dbReference type="Proteomes" id="UP000319792"/>
    </source>
</evidence>
<keyword evidence="3" id="KW-1185">Reference proteome</keyword>
<comment type="caution">
    <text evidence="2">The sequence shown here is derived from an EMBL/GenBank/DDBJ whole genome shotgun (WGS) entry which is preliminary data.</text>
</comment>
<name>A0A5C5RQP2_9ACTN</name>
<dbReference type="AlphaFoldDB" id="A0A5C5RQP2"/>
<gene>
    <name evidence="2" type="ORF">FK268_12615</name>
</gene>
<dbReference type="Proteomes" id="UP000319792">
    <property type="component" value="Unassembled WGS sequence"/>
</dbReference>
<organism evidence="2 3">
    <name type="scientific">Tsukamurella sputi</name>
    <dbReference type="NCBI Taxonomy" id="2591848"/>
    <lineage>
        <taxon>Bacteria</taxon>
        <taxon>Bacillati</taxon>
        <taxon>Actinomycetota</taxon>
        <taxon>Actinomycetes</taxon>
        <taxon>Mycobacteriales</taxon>
        <taxon>Tsukamurellaceae</taxon>
        <taxon>Tsukamurella</taxon>
    </lineage>
</organism>